<dbReference type="Pfam" id="PF06508">
    <property type="entry name" value="QueC"/>
    <property type="match status" value="1"/>
</dbReference>
<reference evidence="2" key="1">
    <citation type="submission" date="2019-02" db="EMBL/GenBank/DDBJ databases">
        <authorList>
            <person name="Gruber-Vodicka R. H."/>
            <person name="Seah K. B. B."/>
        </authorList>
    </citation>
    <scope>NUCLEOTIDE SEQUENCE</scope>
    <source>
        <strain evidence="3">BECK_BY19</strain>
        <strain evidence="2">BECK_BY8</strain>
    </source>
</reference>
<dbReference type="GO" id="GO:0008616">
    <property type="term" value="P:tRNA queuosine(34) biosynthetic process"/>
    <property type="evidence" value="ECO:0007669"/>
    <property type="project" value="UniProtKB-KW"/>
</dbReference>
<evidence type="ECO:0000313" key="3">
    <source>
        <dbReference type="EMBL" id="VFK69819.1"/>
    </source>
</evidence>
<dbReference type="SUPFAM" id="SSF52402">
    <property type="entry name" value="Adenine nucleotide alpha hydrolases-like"/>
    <property type="match status" value="1"/>
</dbReference>
<organism evidence="2">
    <name type="scientific">Candidatus Kentrum sp. UNK</name>
    <dbReference type="NCBI Taxonomy" id="2126344"/>
    <lineage>
        <taxon>Bacteria</taxon>
        <taxon>Pseudomonadati</taxon>
        <taxon>Pseudomonadota</taxon>
        <taxon>Gammaproteobacteria</taxon>
        <taxon>Candidatus Kentrum</taxon>
    </lineage>
</organism>
<accession>A0A451A571</accession>
<protein>
    <submittedName>
        <fullName evidence="2">Queuosine biosynthesis protein QueC</fullName>
    </submittedName>
</protein>
<dbReference type="InterPro" id="IPR014729">
    <property type="entry name" value="Rossmann-like_a/b/a_fold"/>
</dbReference>
<dbReference type="AlphaFoldDB" id="A0A451A571"/>
<dbReference type="InterPro" id="IPR018317">
    <property type="entry name" value="QueC"/>
</dbReference>
<gene>
    <name evidence="2" type="ORF">BECKUNK1418G_GA0071005_10161</name>
    <name evidence="3" type="ORF">BECKUNK1418H_GA0071006_101932</name>
</gene>
<dbReference type="EMBL" id="CAADFZ010000016">
    <property type="protein sequence ID" value="VFK61185.1"/>
    <property type="molecule type" value="Genomic_DNA"/>
</dbReference>
<name>A0A451A571_9GAMM</name>
<dbReference type="EMBL" id="CAADGD010000019">
    <property type="protein sequence ID" value="VFK69819.1"/>
    <property type="molecule type" value="Genomic_DNA"/>
</dbReference>
<sequence>MPFSMRIFQRRGNKSRPIKIPDSCFYRFEAKLRQAVARCFGGSLGARGDLFSPRARIKIVRIFLSSLRMHRFLRRNKPMNKTKAIERAMKVNYYLYRYGWPIYRVFARHALSKRCSICSLTEKVVAIRDDGICETCHREEVSTATGIAESSGDRAMERELDALLEKTQGKGGGAYDVIFLFSGGKDSTYILHRLTTRYKRLRVLALTVDNGFRSPVGKQNAEKICAHLDVDHMEIRPYRIFKKLYRYGFENFSRHGFVCTDFWEGELFLDTGRNLAARMDVPLVMVGYTPEQIAFIPKRFDEYHLYGLEGFEFRENQRFIRERFMDIDLKDIFTPEEMRYWWDASKWPAERIPSMVFPFQAWGYNKTDIVREIVSLLHGVVDEKETNPVLTNDIYVGLGIYMDYRIFGYSPMYEEEFSRYVRTGRDDSKENRNLWEFIEYAALKYKGTLDSVDMRVCLDKLDLTKSALDGIVEESMARLDNDNSSSISD</sequence>
<evidence type="ECO:0000313" key="2">
    <source>
        <dbReference type="EMBL" id="VFK61185.1"/>
    </source>
</evidence>
<proteinExistence type="predicted"/>
<dbReference type="Gene3D" id="3.40.50.620">
    <property type="entry name" value="HUPs"/>
    <property type="match status" value="1"/>
</dbReference>
<keyword evidence="1" id="KW-0671">Queuosine biosynthesis</keyword>
<evidence type="ECO:0000256" key="1">
    <source>
        <dbReference type="ARBA" id="ARBA00022785"/>
    </source>
</evidence>